<evidence type="ECO:0000256" key="4">
    <source>
        <dbReference type="ARBA" id="ARBA00022516"/>
    </source>
</evidence>
<evidence type="ECO:0000259" key="15">
    <source>
        <dbReference type="Pfam" id="PF00487"/>
    </source>
</evidence>
<dbReference type="EMBL" id="JAJFAZ020000004">
    <property type="protein sequence ID" value="KAI5333960.1"/>
    <property type="molecule type" value="Genomic_DNA"/>
</dbReference>
<evidence type="ECO:0000256" key="13">
    <source>
        <dbReference type="RuleBase" id="RU000581"/>
    </source>
</evidence>
<gene>
    <name evidence="16" type="ORF">L3X38_024092</name>
</gene>
<keyword evidence="12 13" id="KW-0275">Fatty acid biosynthesis</keyword>
<keyword evidence="10" id="KW-0443">Lipid metabolism</keyword>
<proteinExistence type="inferred from homology"/>
<keyword evidence="17" id="KW-1185">Reference proteome</keyword>
<organism evidence="16 17">
    <name type="scientific">Prunus dulcis</name>
    <name type="common">Almond</name>
    <name type="synonym">Amygdalus dulcis</name>
    <dbReference type="NCBI Taxonomy" id="3755"/>
    <lineage>
        <taxon>Eukaryota</taxon>
        <taxon>Viridiplantae</taxon>
        <taxon>Streptophyta</taxon>
        <taxon>Embryophyta</taxon>
        <taxon>Tracheophyta</taxon>
        <taxon>Spermatophyta</taxon>
        <taxon>Magnoliopsida</taxon>
        <taxon>eudicotyledons</taxon>
        <taxon>Gunneridae</taxon>
        <taxon>Pentapetalae</taxon>
        <taxon>rosids</taxon>
        <taxon>fabids</taxon>
        <taxon>Rosales</taxon>
        <taxon>Rosaceae</taxon>
        <taxon>Amygdaloideae</taxon>
        <taxon>Amygdaleae</taxon>
        <taxon>Prunus</taxon>
    </lineage>
</organism>
<dbReference type="PANTHER" id="PTHR11351">
    <property type="entry name" value="ACYL-COA DESATURASE"/>
    <property type="match status" value="1"/>
</dbReference>
<dbReference type="InterPro" id="IPR005804">
    <property type="entry name" value="FA_desaturase_dom"/>
</dbReference>
<dbReference type="Pfam" id="PF00487">
    <property type="entry name" value="FA_desaturase"/>
    <property type="match status" value="1"/>
</dbReference>
<evidence type="ECO:0000256" key="9">
    <source>
        <dbReference type="ARBA" id="ARBA00023004"/>
    </source>
</evidence>
<feature type="transmembrane region" description="Helical" evidence="14">
    <location>
        <begin position="25"/>
        <end position="43"/>
    </location>
</feature>
<reference evidence="16 17" key="1">
    <citation type="journal article" date="2022" name="G3 (Bethesda)">
        <title>Whole-genome sequence and methylome profiling of the almond [Prunus dulcis (Mill.) D.A. Webb] cultivar 'Nonpareil'.</title>
        <authorList>
            <person name="D'Amico-Willman K.M."/>
            <person name="Ouma W.Z."/>
            <person name="Meulia T."/>
            <person name="Sideli G.M."/>
            <person name="Gradziel T.M."/>
            <person name="Fresnedo-Ramirez J."/>
        </authorList>
    </citation>
    <scope>NUCLEOTIDE SEQUENCE [LARGE SCALE GENOMIC DNA]</scope>
    <source>
        <strain evidence="16">Clone GOH B32 T37-40</strain>
    </source>
</reference>
<dbReference type="GO" id="GO:0016717">
    <property type="term" value="F:oxidoreductase activity, acting on paired donors, with oxidation of a pair of donors resulting in the reduction of molecular oxygen to two molecules of water"/>
    <property type="evidence" value="ECO:0007669"/>
    <property type="project" value="InterPro"/>
</dbReference>
<dbReference type="Proteomes" id="UP001054821">
    <property type="component" value="Chromosome 4"/>
</dbReference>
<dbReference type="CDD" id="cd03505">
    <property type="entry name" value="Delta9-FADS-like"/>
    <property type="match status" value="1"/>
</dbReference>
<dbReference type="InterPro" id="IPR015876">
    <property type="entry name" value="Acyl-CoA_DS"/>
</dbReference>
<evidence type="ECO:0000256" key="2">
    <source>
        <dbReference type="ARBA" id="ARBA00005189"/>
    </source>
</evidence>
<keyword evidence="7 14" id="KW-1133">Transmembrane helix</keyword>
<evidence type="ECO:0000313" key="16">
    <source>
        <dbReference type="EMBL" id="KAI5333960.1"/>
    </source>
</evidence>
<evidence type="ECO:0000256" key="10">
    <source>
        <dbReference type="ARBA" id="ARBA00023098"/>
    </source>
</evidence>
<evidence type="ECO:0000256" key="1">
    <source>
        <dbReference type="ARBA" id="ARBA00004141"/>
    </source>
</evidence>
<dbReference type="PANTHER" id="PTHR11351:SF31">
    <property type="entry name" value="DESATURASE 1, ISOFORM A-RELATED"/>
    <property type="match status" value="1"/>
</dbReference>
<comment type="cofactor">
    <cofactor evidence="13">
        <name>Fe(2+)</name>
        <dbReference type="ChEBI" id="CHEBI:29033"/>
    </cofactor>
</comment>
<feature type="transmembrane region" description="Helical" evidence="14">
    <location>
        <begin position="166"/>
        <end position="188"/>
    </location>
</feature>
<dbReference type="PRINTS" id="PR00075">
    <property type="entry name" value="FACDDSATRASE"/>
</dbReference>
<keyword evidence="4 13" id="KW-0444">Lipid biosynthesis</keyword>
<evidence type="ECO:0000256" key="14">
    <source>
        <dbReference type="SAM" id="Phobius"/>
    </source>
</evidence>
<evidence type="ECO:0000256" key="5">
    <source>
        <dbReference type="ARBA" id="ARBA00022692"/>
    </source>
</evidence>
<keyword evidence="5 13" id="KW-0812">Transmembrane</keyword>
<protein>
    <recommendedName>
        <fullName evidence="15">Fatty acid desaturase domain-containing protein</fullName>
    </recommendedName>
</protein>
<name>A0AAD4VZ49_PRUDU</name>
<keyword evidence="11 14" id="KW-0472">Membrane</keyword>
<feature type="domain" description="Fatty acid desaturase" evidence="15">
    <location>
        <begin position="46"/>
        <end position="260"/>
    </location>
</feature>
<evidence type="ECO:0000256" key="8">
    <source>
        <dbReference type="ARBA" id="ARBA00023002"/>
    </source>
</evidence>
<comment type="subcellular location">
    <subcellularLocation>
        <location evidence="1">Membrane</location>
        <topology evidence="1">Multi-pass membrane protein</topology>
    </subcellularLocation>
</comment>
<keyword evidence="8 13" id="KW-0560">Oxidoreductase</keyword>
<comment type="domain">
    <text evidence="13">The histidine box domains are involved in binding the catalytic metal ions.</text>
</comment>
<comment type="caution">
    <text evidence="16">The sequence shown here is derived from an EMBL/GenBank/DDBJ whole genome shotgun (WGS) entry which is preliminary data.</text>
</comment>
<dbReference type="AlphaFoldDB" id="A0AAD4VZ49"/>
<keyword evidence="6" id="KW-0276">Fatty acid metabolism</keyword>
<evidence type="ECO:0000256" key="3">
    <source>
        <dbReference type="ARBA" id="ARBA00009295"/>
    </source>
</evidence>
<evidence type="ECO:0000313" key="17">
    <source>
        <dbReference type="Proteomes" id="UP001054821"/>
    </source>
</evidence>
<feature type="transmembrane region" description="Helical" evidence="14">
    <location>
        <begin position="49"/>
        <end position="68"/>
    </location>
</feature>
<dbReference type="GO" id="GO:0005789">
    <property type="term" value="C:endoplasmic reticulum membrane"/>
    <property type="evidence" value="ECO:0007669"/>
    <property type="project" value="TreeGrafter"/>
</dbReference>
<evidence type="ECO:0000256" key="12">
    <source>
        <dbReference type="ARBA" id="ARBA00023160"/>
    </source>
</evidence>
<evidence type="ECO:0000256" key="6">
    <source>
        <dbReference type="ARBA" id="ARBA00022832"/>
    </source>
</evidence>
<dbReference type="GO" id="GO:0042761">
    <property type="term" value="P:very long-chain fatty acid biosynthetic process"/>
    <property type="evidence" value="ECO:0007669"/>
    <property type="project" value="TreeGrafter"/>
</dbReference>
<comment type="similarity">
    <text evidence="3 13">Belongs to the fatty acid desaturase type 1 family.</text>
</comment>
<keyword evidence="9" id="KW-0408">Iron</keyword>
<accession>A0AAD4VZ49</accession>
<comment type="pathway">
    <text evidence="2">Lipid metabolism.</text>
</comment>
<sequence>MGLLSTVFVKSCVELWGRKWNIQDISTVVVFLALHCLCLFAPFHFNWGAFWVAMALYFLTVLGVTLSYHRNLAHRSFTLPKWLEYSFAYCGVLSLQGSPIEWVSTHRYHHQFTDTEKDPHSPIKGFWHSHMGWIFDSSYRFGQHGGLKNVEDLKKQLFYRFLRHTYVLHSVLLGGLLYAAGGFSFLVWGMGVRMVFAFHNTFLVNSACHMWGKKPWNTGDASRNNWWVALLVLGEGWHNNHHAFEYSARQGLEWWQFDFTWCIIKFLQAIGLATDVKVPTQIQKQRKASKSRILATQK</sequence>
<evidence type="ECO:0000256" key="11">
    <source>
        <dbReference type="ARBA" id="ARBA00023136"/>
    </source>
</evidence>
<evidence type="ECO:0000256" key="7">
    <source>
        <dbReference type="ARBA" id="ARBA00022989"/>
    </source>
</evidence>